<sequence>MKILSFHPFSLYANGGGSRILRRLYQGREAQVTSLAVEGISNTPNKGPIKERIVYAMPLTRKWMRWHLRTWIIFLREKKFVEITNRRIRRAAAQIPCDVIHVVHHGPFADALCTDEFAGKELWVSFHDHFNTTKCTFSSSAELWNRADRRLVISDELGKNYQQVFGNKPYDLITDGVYTDEITYPAEGEAAQPFEVYFAGLLHIAYLPLFEVLADALDKLSADGLSFKVILRATQKLPFLSNRLFKTEYRGITLVDEELKAELNNADILYLPIKFTQPDFYLYSLSTKMVGYLGAPGSILYHGPADSAACNLLQNASAAACCVTLNVDELIISILDAIKNRQKFSAEAKSLAQNKFDMLAIQNKFWQLT</sequence>
<keyword evidence="2" id="KW-1185">Reference proteome</keyword>
<dbReference type="Proteomes" id="UP001596958">
    <property type="component" value="Unassembled WGS sequence"/>
</dbReference>
<dbReference type="RefSeq" id="WP_377100330.1">
    <property type="nucleotide sequence ID" value="NZ_JBHTHU010000006.1"/>
</dbReference>
<evidence type="ECO:0000313" key="2">
    <source>
        <dbReference type="Proteomes" id="UP001596958"/>
    </source>
</evidence>
<reference evidence="2" key="1">
    <citation type="journal article" date="2019" name="Int. J. Syst. Evol. Microbiol.">
        <title>The Global Catalogue of Microorganisms (GCM) 10K type strain sequencing project: providing services to taxonomists for standard genome sequencing and annotation.</title>
        <authorList>
            <consortium name="The Broad Institute Genomics Platform"/>
            <consortium name="The Broad Institute Genome Sequencing Center for Infectious Disease"/>
            <person name="Wu L."/>
            <person name="Ma J."/>
        </authorList>
    </citation>
    <scope>NUCLEOTIDE SEQUENCE [LARGE SCALE GENOMIC DNA]</scope>
    <source>
        <strain evidence="2">CCUG 63418</strain>
    </source>
</reference>
<gene>
    <name evidence="1" type="ORF">ACFQZS_11515</name>
</gene>
<protein>
    <submittedName>
        <fullName evidence="1">Uncharacterized protein</fullName>
    </submittedName>
</protein>
<dbReference type="EMBL" id="JBHTHU010000006">
    <property type="protein sequence ID" value="MFD0750771.1"/>
    <property type="molecule type" value="Genomic_DNA"/>
</dbReference>
<dbReference type="Gene3D" id="3.40.50.2000">
    <property type="entry name" value="Glycogen Phosphorylase B"/>
    <property type="match status" value="1"/>
</dbReference>
<dbReference type="SUPFAM" id="SSF53756">
    <property type="entry name" value="UDP-Glycosyltransferase/glycogen phosphorylase"/>
    <property type="match status" value="1"/>
</dbReference>
<proteinExistence type="predicted"/>
<name>A0ABW2YXD7_9SPHI</name>
<organism evidence="1 2">
    <name type="scientific">Mucilaginibacter calamicampi</name>
    <dbReference type="NCBI Taxonomy" id="1302352"/>
    <lineage>
        <taxon>Bacteria</taxon>
        <taxon>Pseudomonadati</taxon>
        <taxon>Bacteroidota</taxon>
        <taxon>Sphingobacteriia</taxon>
        <taxon>Sphingobacteriales</taxon>
        <taxon>Sphingobacteriaceae</taxon>
        <taxon>Mucilaginibacter</taxon>
    </lineage>
</organism>
<comment type="caution">
    <text evidence="1">The sequence shown here is derived from an EMBL/GenBank/DDBJ whole genome shotgun (WGS) entry which is preliminary data.</text>
</comment>
<accession>A0ABW2YXD7</accession>
<evidence type="ECO:0000313" key="1">
    <source>
        <dbReference type="EMBL" id="MFD0750771.1"/>
    </source>
</evidence>